<keyword evidence="6 11" id="KW-1133">Transmembrane helix</keyword>
<dbReference type="HOGENOM" id="CLU_029282_5_1_1"/>
<evidence type="ECO:0000256" key="11">
    <source>
        <dbReference type="SAM" id="Phobius"/>
    </source>
</evidence>
<dbReference type="PANTHER" id="PTHR12428:SF66">
    <property type="entry name" value="MITOCHONDRIAL INNER MEMBRANE PROTEIN OXA1L"/>
    <property type="match status" value="1"/>
</dbReference>
<evidence type="ECO:0000256" key="8">
    <source>
        <dbReference type="ARBA" id="ARBA00023136"/>
    </source>
</evidence>
<protein>
    <recommendedName>
        <fullName evidence="12">Membrane insertase YidC/Oxa/ALB C-terminal domain-containing protein</fullName>
    </recommendedName>
</protein>
<dbReference type="AlphaFoldDB" id="A0A084FZ98"/>
<accession>A0A084FZ98</accession>
<keyword evidence="14" id="KW-1185">Reference proteome</keyword>
<feature type="transmembrane region" description="Helical" evidence="11">
    <location>
        <begin position="245"/>
        <end position="262"/>
    </location>
</feature>
<evidence type="ECO:0000256" key="1">
    <source>
        <dbReference type="ARBA" id="ARBA00004448"/>
    </source>
</evidence>
<feature type="compositionally biased region" description="Low complexity" evidence="10">
    <location>
        <begin position="139"/>
        <end position="168"/>
    </location>
</feature>
<proteinExistence type="inferred from homology"/>
<evidence type="ECO:0000259" key="12">
    <source>
        <dbReference type="Pfam" id="PF02096"/>
    </source>
</evidence>
<keyword evidence="8 11" id="KW-0472">Membrane</keyword>
<organism evidence="13 14">
    <name type="scientific">Pseudallescheria apiosperma</name>
    <name type="common">Scedosporium apiospermum</name>
    <dbReference type="NCBI Taxonomy" id="563466"/>
    <lineage>
        <taxon>Eukaryota</taxon>
        <taxon>Fungi</taxon>
        <taxon>Dikarya</taxon>
        <taxon>Ascomycota</taxon>
        <taxon>Pezizomycotina</taxon>
        <taxon>Sordariomycetes</taxon>
        <taxon>Hypocreomycetidae</taxon>
        <taxon>Microascales</taxon>
        <taxon>Microascaceae</taxon>
        <taxon>Scedosporium</taxon>
    </lineage>
</organism>
<dbReference type="Pfam" id="PF02096">
    <property type="entry name" value="60KD_IMP"/>
    <property type="match status" value="1"/>
</dbReference>
<dbReference type="EMBL" id="JOWA01000121">
    <property type="protein sequence ID" value="KEZ40410.1"/>
    <property type="molecule type" value="Genomic_DNA"/>
</dbReference>
<dbReference type="GO" id="GO:0032979">
    <property type="term" value="P:protein insertion into mitochondrial inner membrane from matrix"/>
    <property type="evidence" value="ECO:0007669"/>
    <property type="project" value="TreeGrafter"/>
</dbReference>
<sequence>MRAFNGGIIVANLNGKATAMKAWHPTEAGASVNLTAITIVSLSGAACRNTVQHMRSPTAQILKSTPQLIWGSSTRTYATARIGNGRNLQRLPLGSATRATPLRTAAIAGSVAFTQIPSASRSLSLWGYGSKKPDPPTTTPEAPAQSATPAQVQTPPPAAEAAASTTPSIEQTATDLASSSPAAVGAPEPTAELSNIISSELGKYDSISSIPEHIGYLHSLGIDFGWGTTSMIQWLLEHVHVYSGFPWWASILATSLLIRACLWKPIMLGQEHTTRLNILRRTEPGYERATEAWKESMVNKDVLAGQAAKAAMKALEEKHKVNKKLMFVNMIQLPIGFGMYRILKAMSDLPVPGLETGGLLWITNLTVPDPWYILPFVGPLTLMATMRITNRHNTPQQQATMKAVSFILVPLGFIATSFLPAGVQLYFVTASVPGLLQTWLIFQPWFRRWSGLTPLPEPLAKAPAGSVSATSVTSTPGMFDGVKKAFKDASEMANARRDGSKVKKEKQNSESEETRLQAEYYESLRERMAELEKSRKMKRRP</sequence>
<dbReference type="CDD" id="cd20069">
    <property type="entry name" value="5TM_Oxa1-like"/>
    <property type="match status" value="1"/>
</dbReference>
<dbReference type="GO" id="GO:0032977">
    <property type="term" value="F:membrane insertase activity"/>
    <property type="evidence" value="ECO:0007669"/>
    <property type="project" value="InterPro"/>
</dbReference>
<feature type="region of interest" description="Disordered" evidence="10">
    <location>
        <begin position="490"/>
        <end position="518"/>
    </location>
</feature>
<comment type="similarity">
    <text evidence="2 9">Belongs to the OXA1/ALB3/YidC family.</text>
</comment>
<name>A0A084FZ98_PSEDA</name>
<comment type="subcellular location">
    <subcellularLocation>
        <location evidence="9">Membrane</location>
        <topology evidence="9">Multi-pass membrane protein</topology>
    </subcellularLocation>
    <subcellularLocation>
        <location evidence="1">Mitochondrion inner membrane</location>
        <topology evidence="1">Multi-pass membrane protein</topology>
    </subcellularLocation>
</comment>
<keyword evidence="4" id="KW-0999">Mitochondrion inner membrane</keyword>
<evidence type="ECO:0000256" key="2">
    <source>
        <dbReference type="ARBA" id="ARBA00009877"/>
    </source>
</evidence>
<feature type="transmembrane region" description="Helical" evidence="11">
    <location>
        <begin position="401"/>
        <end position="419"/>
    </location>
</feature>
<keyword evidence="3 9" id="KW-0812">Transmembrane</keyword>
<gene>
    <name evidence="13" type="ORF">SAPIO_CDS8277</name>
</gene>
<dbReference type="GeneID" id="27727349"/>
<evidence type="ECO:0000313" key="13">
    <source>
        <dbReference type="EMBL" id="KEZ40410.1"/>
    </source>
</evidence>
<dbReference type="InterPro" id="IPR001708">
    <property type="entry name" value="YidC/ALB3/OXA1/COX18"/>
</dbReference>
<keyword evidence="7" id="KW-0496">Mitochondrion</keyword>
<evidence type="ECO:0000256" key="4">
    <source>
        <dbReference type="ARBA" id="ARBA00022792"/>
    </source>
</evidence>
<evidence type="ECO:0000256" key="7">
    <source>
        <dbReference type="ARBA" id="ARBA00023128"/>
    </source>
</evidence>
<feature type="region of interest" description="Disordered" evidence="10">
    <location>
        <begin position="124"/>
        <end position="187"/>
    </location>
</feature>
<keyword evidence="5" id="KW-0809">Transit peptide</keyword>
<dbReference type="KEGG" id="sapo:SAPIO_CDS8277"/>
<comment type="caution">
    <text evidence="13">The sequence shown here is derived from an EMBL/GenBank/DDBJ whole genome shotgun (WGS) entry which is preliminary data.</text>
</comment>
<dbReference type="GO" id="GO:0005743">
    <property type="term" value="C:mitochondrial inner membrane"/>
    <property type="evidence" value="ECO:0007669"/>
    <property type="project" value="UniProtKB-SubCell"/>
</dbReference>
<dbReference type="RefSeq" id="XP_016640209.1">
    <property type="nucleotide sequence ID" value="XM_016789946.1"/>
</dbReference>
<evidence type="ECO:0000256" key="5">
    <source>
        <dbReference type="ARBA" id="ARBA00022946"/>
    </source>
</evidence>
<dbReference type="Proteomes" id="UP000028545">
    <property type="component" value="Unassembled WGS sequence"/>
</dbReference>
<feature type="transmembrane region" description="Helical" evidence="11">
    <location>
        <begin position="325"/>
        <end position="343"/>
    </location>
</feature>
<evidence type="ECO:0000256" key="10">
    <source>
        <dbReference type="SAM" id="MobiDB-lite"/>
    </source>
</evidence>
<dbReference type="VEuPathDB" id="FungiDB:SAPIO_CDS8277"/>
<dbReference type="InterPro" id="IPR028055">
    <property type="entry name" value="YidC/Oxa/ALB_C"/>
</dbReference>
<reference evidence="13 14" key="1">
    <citation type="journal article" date="2014" name="Genome Announc.">
        <title>Draft genome sequence of the pathogenic fungus Scedosporium apiospermum.</title>
        <authorList>
            <person name="Vandeputte P."/>
            <person name="Ghamrawi S."/>
            <person name="Rechenmann M."/>
            <person name="Iltis A."/>
            <person name="Giraud S."/>
            <person name="Fleury M."/>
            <person name="Thornton C."/>
            <person name="Delhaes L."/>
            <person name="Meyer W."/>
            <person name="Papon N."/>
            <person name="Bouchara J.P."/>
        </authorList>
    </citation>
    <scope>NUCLEOTIDE SEQUENCE [LARGE SCALE GENOMIC DNA]</scope>
    <source>
        <strain evidence="13 14">IHEM 14462</strain>
    </source>
</reference>
<dbReference type="PANTHER" id="PTHR12428">
    <property type="entry name" value="OXA1"/>
    <property type="match status" value="1"/>
</dbReference>
<evidence type="ECO:0000256" key="3">
    <source>
        <dbReference type="ARBA" id="ARBA00022692"/>
    </source>
</evidence>
<feature type="compositionally biased region" description="Polar residues" evidence="10">
    <location>
        <begin position="169"/>
        <end position="181"/>
    </location>
</feature>
<evidence type="ECO:0000256" key="9">
    <source>
        <dbReference type="RuleBase" id="RU003945"/>
    </source>
</evidence>
<evidence type="ECO:0000313" key="14">
    <source>
        <dbReference type="Proteomes" id="UP000028545"/>
    </source>
</evidence>
<feature type="domain" description="Membrane insertase YidC/Oxa/ALB C-terminal" evidence="12">
    <location>
        <begin position="247"/>
        <end position="441"/>
    </location>
</feature>
<dbReference type="OrthoDB" id="2148490at2759"/>
<dbReference type="OMA" id="WIVTEIG"/>
<evidence type="ECO:0000256" key="6">
    <source>
        <dbReference type="ARBA" id="ARBA00022989"/>
    </source>
</evidence>